<dbReference type="EMBL" id="QPEX01000003">
    <property type="protein sequence ID" value="RCS56215.1"/>
    <property type="molecule type" value="Genomic_DNA"/>
</dbReference>
<organism evidence="4 5">
    <name type="scientific">Bremerella cremea</name>
    <dbReference type="NCBI Taxonomy" id="1031537"/>
    <lineage>
        <taxon>Bacteria</taxon>
        <taxon>Pseudomonadati</taxon>
        <taxon>Planctomycetota</taxon>
        <taxon>Planctomycetia</taxon>
        <taxon>Pirellulales</taxon>
        <taxon>Pirellulaceae</taxon>
        <taxon>Bremerella</taxon>
    </lineage>
</organism>
<dbReference type="Gene3D" id="1.10.357.10">
    <property type="entry name" value="Tetracycline Repressor, domain 2"/>
    <property type="match status" value="1"/>
</dbReference>
<name>A0A368KXT6_9BACT</name>
<dbReference type="InterPro" id="IPR050109">
    <property type="entry name" value="HTH-type_TetR-like_transc_reg"/>
</dbReference>
<evidence type="ECO:0000256" key="2">
    <source>
        <dbReference type="PROSITE-ProRule" id="PRU00335"/>
    </source>
</evidence>
<evidence type="ECO:0000259" key="3">
    <source>
        <dbReference type="PROSITE" id="PS50977"/>
    </source>
</evidence>
<dbReference type="InterPro" id="IPR015292">
    <property type="entry name" value="Tscrpt_reg_YbiH_C"/>
</dbReference>
<dbReference type="PROSITE" id="PS50977">
    <property type="entry name" value="HTH_TETR_2"/>
    <property type="match status" value="1"/>
</dbReference>
<dbReference type="GO" id="GO:0003700">
    <property type="term" value="F:DNA-binding transcription factor activity"/>
    <property type="evidence" value="ECO:0007669"/>
    <property type="project" value="TreeGrafter"/>
</dbReference>
<dbReference type="PANTHER" id="PTHR30055">
    <property type="entry name" value="HTH-TYPE TRANSCRIPTIONAL REGULATOR RUTR"/>
    <property type="match status" value="1"/>
</dbReference>
<dbReference type="Pfam" id="PF00440">
    <property type="entry name" value="TetR_N"/>
    <property type="match status" value="1"/>
</dbReference>
<dbReference type="InterPro" id="IPR001647">
    <property type="entry name" value="HTH_TetR"/>
</dbReference>
<dbReference type="SUPFAM" id="SSF48498">
    <property type="entry name" value="Tetracyclin repressor-like, C-terminal domain"/>
    <property type="match status" value="1"/>
</dbReference>
<dbReference type="SUPFAM" id="SSF46689">
    <property type="entry name" value="Homeodomain-like"/>
    <property type="match status" value="1"/>
</dbReference>
<protein>
    <submittedName>
        <fullName evidence="4">DUF1956 domain-containing protein</fullName>
    </submittedName>
</protein>
<feature type="DNA-binding region" description="H-T-H motif" evidence="2">
    <location>
        <begin position="55"/>
        <end position="74"/>
    </location>
</feature>
<proteinExistence type="predicted"/>
<feature type="domain" description="HTH tetR-type" evidence="3">
    <location>
        <begin position="32"/>
        <end position="92"/>
    </location>
</feature>
<dbReference type="GO" id="GO:0000976">
    <property type="term" value="F:transcription cis-regulatory region binding"/>
    <property type="evidence" value="ECO:0007669"/>
    <property type="project" value="TreeGrafter"/>
</dbReference>
<comment type="caution">
    <text evidence="4">The sequence shown here is derived from an EMBL/GenBank/DDBJ whole genome shotgun (WGS) entry which is preliminary data.</text>
</comment>
<dbReference type="Gene3D" id="1.10.10.60">
    <property type="entry name" value="Homeodomain-like"/>
    <property type="match status" value="1"/>
</dbReference>
<dbReference type="InterPro" id="IPR009057">
    <property type="entry name" value="Homeodomain-like_sf"/>
</dbReference>
<sequence>MLQLNTCLIRSYPNFPKKQSRSPVFFMSSPPLEAKQRLLLAAIHEFALHGYDHGTVRRICGRADVNVNAVKYYFTDKRGLYVEAVKEAHRSRHQAIANGNLFIPPDDELEMEPAVRLKAFIFQMVKMAMDAQDRTDYRHLLIFRELANPSEATQHIVQEFIRPHFERLNGILLQLLPPETPLVERRLLAFSVVGQCMHYKMAGRIIEMLVSPEEYQELTAERIAEHIYNVIQAAIWQKHQARA</sequence>
<dbReference type="Proteomes" id="UP000253562">
    <property type="component" value="Unassembled WGS sequence"/>
</dbReference>
<dbReference type="InterPro" id="IPR036271">
    <property type="entry name" value="Tet_transcr_reg_TetR-rel_C_sf"/>
</dbReference>
<dbReference type="AlphaFoldDB" id="A0A368KXT6"/>
<evidence type="ECO:0000313" key="5">
    <source>
        <dbReference type="Proteomes" id="UP000253562"/>
    </source>
</evidence>
<evidence type="ECO:0000256" key="1">
    <source>
        <dbReference type="ARBA" id="ARBA00023125"/>
    </source>
</evidence>
<reference evidence="4 5" key="1">
    <citation type="submission" date="2018-07" db="EMBL/GenBank/DDBJ databases">
        <title>Comparative genomes isolates from brazilian mangrove.</title>
        <authorList>
            <person name="De Araujo J.E."/>
            <person name="Taketani R.G."/>
            <person name="Silva M.C.P."/>
            <person name="Lourenco M.V."/>
            <person name="Oliveira V.M."/>
            <person name="Andreote F.D."/>
        </authorList>
    </citation>
    <scope>NUCLEOTIDE SEQUENCE [LARGE SCALE GENOMIC DNA]</scope>
    <source>
        <strain evidence="4 5">HEX PRIS-MGV</strain>
    </source>
</reference>
<gene>
    <name evidence="4" type="ORF">DTL42_00380</name>
</gene>
<dbReference type="PANTHER" id="PTHR30055:SF226">
    <property type="entry name" value="HTH-TYPE TRANSCRIPTIONAL REGULATOR PKSA"/>
    <property type="match status" value="1"/>
</dbReference>
<evidence type="ECO:0000313" key="4">
    <source>
        <dbReference type="EMBL" id="RCS56215.1"/>
    </source>
</evidence>
<keyword evidence="1 2" id="KW-0238">DNA-binding</keyword>
<accession>A0A368KXT6</accession>
<dbReference type="Pfam" id="PF09209">
    <property type="entry name" value="CecR_C"/>
    <property type="match status" value="1"/>
</dbReference>